<dbReference type="PANTHER" id="PTHR38973:SF2">
    <property type="entry name" value="PARB_REPB_SPO0J FAMILY PLASMID PARTITION PROTEIN"/>
    <property type="match status" value="1"/>
</dbReference>
<evidence type="ECO:0000256" key="1">
    <source>
        <dbReference type="ARBA" id="ARBA00023125"/>
    </source>
</evidence>
<dbReference type="InterPro" id="IPR003115">
    <property type="entry name" value="ParB_N"/>
</dbReference>
<keyword evidence="1" id="KW-0238">DNA-binding</keyword>
<dbReference type="AlphaFoldDB" id="A0AAJ6CS66"/>
<gene>
    <name evidence="4" type="ORF">P5S46_22345</name>
</gene>
<dbReference type="SMART" id="SM00470">
    <property type="entry name" value="ParB"/>
    <property type="match status" value="1"/>
</dbReference>
<feature type="region of interest" description="Disordered" evidence="2">
    <location>
        <begin position="304"/>
        <end position="323"/>
    </location>
</feature>
<protein>
    <submittedName>
        <fullName evidence="4">ParB N-terminal domain-containing protein</fullName>
    </submittedName>
</protein>
<dbReference type="InterPro" id="IPR036086">
    <property type="entry name" value="ParB/Sulfiredoxin_sf"/>
</dbReference>
<keyword evidence="4" id="KW-0614">Plasmid</keyword>
<evidence type="ECO:0000313" key="5">
    <source>
        <dbReference type="Proteomes" id="UP001218423"/>
    </source>
</evidence>
<feature type="compositionally biased region" description="Polar residues" evidence="2">
    <location>
        <begin position="24"/>
        <end position="41"/>
    </location>
</feature>
<dbReference type="RefSeq" id="WP_128343680.1">
    <property type="nucleotide sequence ID" value="NZ_CAWOMG010000181.1"/>
</dbReference>
<evidence type="ECO:0000259" key="3">
    <source>
        <dbReference type="SMART" id="SM00470"/>
    </source>
</evidence>
<reference evidence="4" key="1">
    <citation type="submission" date="2023-03" db="EMBL/GenBank/DDBJ databases">
        <title>Aeromonas caviae strain AC1520.</title>
        <authorList>
            <person name="Xie T."/>
            <person name="Zhang Q."/>
            <person name="Deng J."/>
            <person name="Li X."/>
        </authorList>
    </citation>
    <scope>NUCLEOTIDE SEQUENCE</scope>
    <source>
        <strain evidence="4">AC1520</strain>
        <plasmid evidence="4">pAC1520</plasmid>
    </source>
</reference>
<geneLocation type="plasmid" evidence="4 5">
    <name>pAC1520</name>
</geneLocation>
<evidence type="ECO:0000256" key="2">
    <source>
        <dbReference type="SAM" id="MobiDB-lite"/>
    </source>
</evidence>
<accession>A0AAJ6CS66</accession>
<dbReference type="PANTHER" id="PTHR38973">
    <property type="entry name" value="PLASMID PARTITIONING CONTROL PROTEIN-RELATED"/>
    <property type="match status" value="1"/>
</dbReference>
<feature type="region of interest" description="Disordered" evidence="2">
    <location>
        <begin position="1"/>
        <end position="46"/>
    </location>
</feature>
<dbReference type="Proteomes" id="UP001218423">
    <property type="component" value="Plasmid pAC1520"/>
</dbReference>
<dbReference type="GO" id="GO:0003677">
    <property type="term" value="F:DNA binding"/>
    <property type="evidence" value="ECO:0007669"/>
    <property type="project" value="UniProtKB-KW"/>
</dbReference>
<evidence type="ECO:0000313" key="4">
    <source>
        <dbReference type="EMBL" id="WFG00238.1"/>
    </source>
</evidence>
<dbReference type="EMBL" id="CP120943">
    <property type="protein sequence ID" value="WFG00238.1"/>
    <property type="molecule type" value="Genomic_DNA"/>
</dbReference>
<dbReference type="SUPFAM" id="SSF110849">
    <property type="entry name" value="ParB/Sulfiredoxin"/>
    <property type="match status" value="1"/>
</dbReference>
<dbReference type="CDD" id="cd16394">
    <property type="entry name" value="sopB_N"/>
    <property type="match status" value="1"/>
</dbReference>
<feature type="domain" description="ParB-like N-terminal" evidence="3">
    <location>
        <begin position="87"/>
        <end position="184"/>
    </location>
</feature>
<organism evidence="4 5">
    <name type="scientific">Aeromonas caviae</name>
    <name type="common">Aeromonas punctata</name>
    <dbReference type="NCBI Taxonomy" id="648"/>
    <lineage>
        <taxon>Bacteria</taxon>
        <taxon>Pseudomonadati</taxon>
        <taxon>Pseudomonadota</taxon>
        <taxon>Gammaproteobacteria</taxon>
        <taxon>Aeromonadales</taxon>
        <taxon>Aeromonadaceae</taxon>
        <taxon>Aeromonas</taxon>
    </lineage>
</organism>
<name>A0AAJ6CS66_AERCA</name>
<dbReference type="Gene3D" id="1.10.10.2830">
    <property type="match status" value="1"/>
</dbReference>
<proteinExistence type="predicted"/>
<sequence>MVDKKKTVSIHHRPATVFPLPGESPTSQSEGGLSDQLTQQVRGREETRKLKHELSELKAQNEALLRGSSNVVTLTLREGRKVAFERVRVAPEDIESKTFVNHLNGRDQRFLTQESVSDITQDLLVGGQLYPAIGVHMEGGRILILAGSRRRLACIIAKHTYDILVSSEMLSPADVEFISSASNSHKPLSIVDMGLKWSTELKDECHGDRSLLASRYGVTTMTVSRVLKAAAIPTVWIEMFPDVNSLTHPIISKLANASTGLNAEQIDLVVAQVKPKLDGDEYRSSELDAKTEIIVSQIVSASESLPSKSQDTTKSKGGRTPPVKLLSNGSKVISLQSMASKSGTHSIRLNGTDLTDAERALLVEGIDALVAKIRDMSTKP</sequence>